<proteinExistence type="predicted"/>
<dbReference type="GO" id="GO:0061671">
    <property type="term" value="C:Cbp3p-Cbp6 complex"/>
    <property type="evidence" value="ECO:0007669"/>
    <property type="project" value="InterPro"/>
</dbReference>
<reference evidence="2" key="1">
    <citation type="journal article" date="2018" name="Nat. Microbiol.">
        <title>Leveraging single-cell genomics to expand the fungal tree of life.</title>
        <authorList>
            <person name="Ahrendt S.R."/>
            <person name="Quandt C.A."/>
            <person name="Ciobanu D."/>
            <person name="Clum A."/>
            <person name="Salamov A."/>
            <person name="Andreopoulos B."/>
            <person name="Cheng J.F."/>
            <person name="Woyke T."/>
            <person name="Pelin A."/>
            <person name="Henrissat B."/>
            <person name="Reynolds N.K."/>
            <person name="Benny G.L."/>
            <person name="Smith M.E."/>
            <person name="James T.Y."/>
            <person name="Grigoriev I.V."/>
        </authorList>
    </citation>
    <scope>NUCLEOTIDE SEQUENCE [LARGE SCALE GENOMIC DNA]</scope>
    <source>
        <strain evidence="2">Baker2002</strain>
    </source>
</reference>
<dbReference type="PANTHER" id="PTHR28250:SF1">
    <property type="entry name" value="CYTOCHROME B PRE-MRNA-PROCESSING PROTEIN 6"/>
    <property type="match status" value="1"/>
</dbReference>
<keyword evidence="2" id="KW-1185">Reference proteome</keyword>
<dbReference type="EMBL" id="ML004430">
    <property type="protein sequence ID" value="RKP32602.1"/>
    <property type="molecule type" value="Genomic_DNA"/>
</dbReference>
<protein>
    <submittedName>
        <fullName evidence="1">Uncharacterized protein</fullName>
    </submittedName>
</protein>
<sequence length="111" mass="13072">MSKAELTERILSVLKTLPKERIKHYASFKDVQIARFLDPAFVASVSEDNLKLQYIALRDLVNDKFRNYYKLDDKLLRPKGNPHYYERIMGELKGESKETWLTAMRTVMFGK</sequence>
<dbReference type="GO" id="GO:0043022">
    <property type="term" value="F:ribosome binding"/>
    <property type="evidence" value="ECO:0007669"/>
    <property type="project" value="InterPro"/>
</dbReference>
<name>A0A4P9ZJB9_9ASCO</name>
<dbReference type="PANTHER" id="PTHR28250">
    <property type="entry name" value="CYTOCHROME B PRE-MRNA-PROCESSING PROTEIN 6"/>
    <property type="match status" value="1"/>
</dbReference>
<dbReference type="OrthoDB" id="2107880at2759"/>
<gene>
    <name evidence="1" type="ORF">METBISCDRAFT_25543</name>
</gene>
<accession>A0A4P9ZJB9</accession>
<dbReference type="GO" id="GO:0034551">
    <property type="term" value="P:mitochondrial respiratory chain complex III assembly"/>
    <property type="evidence" value="ECO:0007669"/>
    <property type="project" value="TreeGrafter"/>
</dbReference>
<evidence type="ECO:0000313" key="1">
    <source>
        <dbReference type="EMBL" id="RKP32602.1"/>
    </source>
</evidence>
<dbReference type="InterPro" id="IPR037653">
    <property type="entry name" value="Cbp6"/>
</dbReference>
<dbReference type="Proteomes" id="UP000268321">
    <property type="component" value="Unassembled WGS sequence"/>
</dbReference>
<organism evidence="1 2">
    <name type="scientific">Metschnikowia bicuspidata</name>
    <dbReference type="NCBI Taxonomy" id="27322"/>
    <lineage>
        <taxon>Eukaryota</taxon>
        <taxon>Fungi</taxon>
        <taxon>Dikarya</taxon>
        <taxon>Ascomycota</taxon>
        <taxon>Saccharomycotina</taxon>
        <taxon>Pichiomycetes</taxon>
        <taxon>Metschnikowiaceae</taxon>
        <taxon>Metschnikowia</taxon>
    </lineage>
</organism>
<dbReference type="Pfam" id="PF20180">
    <property type="entry name" value="UQCC2_CBP6"/>
    <property type="match status" value="1"/>
</dbReference>
<dbReference type="AlphaFoldDB" id="A0A4P9ZJB9"/>
<evidence type="ECO:0000313" key="2">
    <source>
        <dbReference type="Proteomes" id="UP000268321"/>
    </source>
</evidence>